<dbReference type="Proteomes" id="UP000325286">
    <property type="component" value="Chromosome"/>
</dbReference>
<evidence type="ECO:0000313" key="1">
    <source>
        <dbReference type="EMBL" id="QEG43114.1"/>
    </source>
</evidence>
<name>A0A5B9QVP7_9BACT</name>
<accession>A0A5B9QVP7</accession>
<keyword evidence="2" id="KW-1185">Reference proteome</keyword>
<proteinExistence type="predicted"/>
<sequence length="77" mass="8711">MVTYGVKRFCATEFVSKQKKMALQRVSCVREYIGATTILLSPRARDIIMPATFRKRFLSGERLLGNGASQLLQQMQA</sequence>
<reference evidence="1 2" key="1">
    <citation type="submission" date="2019-08" db="EMBL/GenBank/DDBJ databases">
        <title>Deep-cultivation of Planctomycetes and their phenomic and genomic characterization uncovers novel biology.</title>
        <authorList>
            <person name="Wiegand S."/>
            <person name="Jogler M."/>
            <person name="Boedeker C."/>
            <person name="Pinto D."/>
            <person name="Vollmers J."/>
            <person name="Rivas-Marin E."/>
            <person name="Kohn T."/>
            <person name="Peeters S.H."/>
            <person name="Heuer A."/>
            <person name="Rast P."/>
            <person name="Oberbeckmann S."/>
            <person name="Bunk B."/>
            <person name="Jeske O."/>
            <person name="Meyerdierks A."/>
            <person name="Storesund J.E."/>
            <person name="Kallscheuer N."/>
            <person name="Luecker S."/>
            <person name="Lage O.M."/>
            <person name="Pohl T."/>
            <person name="Merkel B.J."/>
            <person name="Hornburger P."/>
            <person name="Mueller R.-W."/>
            <person name="Bruemmer F."/>
            <person name="Labrenz M."/>
            <person name="Spormann A.M."/>
            <person name="Op den Camp H."/>
            <person name="Overmann J."/>
            <person name="Amann R."/>
            <person name="Jetten M.S.M."/>
            <person name="Mascher T."/>
            <person name="Medema M.H."/>
            <person name="Devos D.P."/>
            <person name="Kaster A.-K."/>
            <person name="Ovreas L."/>
            <person name="Rohde M."/>
            <person name="Galperin M.Y."/>
            <person name="Jogler C."/>
        </authorList>
    </citation>
    <scope>NUCLEOTIDE SEQUENCE [LARGE SCALE GENOMIC DNA]</scope>
    <source>
        <strain evidence="1 2">UC8</strain>
    </source>
</reference>
<protein>
    <submittedName>
        <fullName evidence="1">Uncharacterized protein</fullName>
    </submittedName>
</protein>
<dbReference type="EMBL" id="CP042914">
    <property type="protein sequence ID" value="QEG43114.1"/>
    <property type="molecule type" value="Genomic_DNA"/>
</dbReference>
<organism evidence="1 2">
    <name type="scientific">Roseimaritima ulvae</name>
    <dbReference type="NCBI Taxonomy" id="980254"/>
    <lineage>
        <taxon>Bacteria</taxon>
        <taxon>Pseudomonadati</taxon>
        <taxon>Planctomycetota</taxon>
        <taxon>Planctomycetia</taxon>
        <taxon>Pirellulales</taxon>
        <taxon>Pirellulaceae</taxon>
        <taxon>Roseimaritima</taxon>
    </lineage>
</organism>
<dbReference type="KEGG" id="rul:UC8_51580"/>
<gene>
    <name evidence="1" type="ORF">UC8_51580</name>
</gene>
<evidence type="ECO:0000313" key="2">
    <source>
        <dbReference type="Proteomes" id="UP000325286"/>
    </source>
</evidence>
<dbReference type="AlphaFoldDB" id="A0A5B9QVP7"/>